<proteinExistence type="evidence at transcript level"/>
<dbReference type="GO" id="GO:0034142">
    <property type="term" value="P:toll-like receptor 4 signaling pathway"/>
    <property type="evidence" value="ECO:0007669"/>
    <property type="project" value="TreeGrafter"/>
</dbReference>
<organism evidence="3">
    <name type="scientific">Pelodiscus sinensis</name>
    <name type="common">Chinese softshell turtle</name>
    <name type="synonym">Trionyx sinensis</name>
    <dbReference type="NCBI Taxonomy" id="13735"/>
    <lineage>
        <taxon>Eukaryota</taxon>
        <taxon>Metazoa</taxon>
        <taxon>Chordata</taxon>
        <taxon>Craniata</taxon>
        <taxon>Vertebrata</taxon>
        <taxon>Euteleostomi</taxon>
        <taxon>Archelosauria</taxon>
        <taxon>Testudinata</taxon>
        <taxon>Testudines</taxon>
        <taxon>Cryptodira</taxon>
        <taxon>Trionychia</taxon>
        <taxon>Trionychidae</taxon>
        <taxon>Pelodiscus</taxon>
    </lineage>
</organism>
<dbReference type="GO" id="GO:0045087">
    <property type="term" value="P:innate immune response"/>
    <property type="evidence" value="ECO:0007669"/>
    <property type="project" value="InterPro"/>
</dbReference>
<dbReference type="Gene3D" id="2.60.40.770">
    <property type="match status" value="1"/>
</dbReference>
<protein>
    <submittedName>
        <fullName evidence="3">Lymphocyte antigen 96</fullName>
    </submittedName>
</protein>
<dbReference type="SMART" id="SM00737">
    <property type="entry name" value="ML"/>
    <property type="match status" value="1"/>
</dbReference>
<dbReference type="EMBL" id="KP119678">
    <property type="protein sequence ID" value="AJU57206.1"/>
    <property type="molecule type" value="mRNA"/>
</dbReference>
<dbReference type="PANTHER" id="PTHR15218">
    <property type="entry name" value="MD-1, MD-2 - RELATED"/>
    <property type="match status" value="1"/>
</dbReference>
<evidence type="ECO:0000256" key="1">
    <source>
        <dbReference type="SAM" id="SignalP"/>
    </source>
</evidence>
<feature type="domain" description="MD-2-related lipid-recognition" evidence="2">
    <location>
        <begin position="33"/>
        <end position="152"/>
    </location>
</feature>
<keyword evidence="1" id="KW-0732">Signal</keyword>
<dbReference type="GO" id="GO:0032497">
    <property type="term" value="P:detection of lipopolysaccharide"/>
    <property type="evidence" value="ECO:0007669"/>
    <property type="project" value="TreeGrafter"/>
</dbReference>
<dbReference type="RefSeq" id="XP_014433211.1">
    <property type="nucleotide sequence ID" value="XM_014577725.3"/>
</dbReference>
<dbReference type="KEGG" id="pss:102444938"/>
<evidence type="ECO:0000313" key="3">
    <source>
        <dbReference type="EMBL" id="AJU57206.1"/>
    </source>
</evidence>
<reference evidence="3" key="1">
    <citation type="submission" date="2014-11" db="EMBL/GenBank/DDBJ databases">
        <title>Molcular cloning and functional analysis of Toll-like receptor 4 in Chinese soft-shelled turtle, Pelodiscus sinensis.</title>
        <authorList>
            <person name="Liang Q."/>
            <person name="Li X."/>
            <person name="Li W."/>
            <person name="Fang W."/>
        </authorList>
    </citation>
    <scope>NUCLEOTIDE SEQUENCE</scope>
</reference>
<dbReference type="GO" id="GO:0001875">
    <property type="term" value="F:lipopolysaccharide immune receptor activity"/>
    <property type="evidence" value="ECO:0007669"/>
    <property type="project" value="TreeGrafter"/>
</dbReference>
<dbReference type="GeneID" id="102444938"/>
<feature type="signal peptide" evidence="1">
    <location>
        <begin position="1"/>
        <end position="19"/>
    </location>
</feature>
<dbReference type="AlphaFoldDB" id="A0A0D4L5K3"/>
<dbReference type="InterPro" id="IPR003172">
    <property type="entry name" value="ML_dom"/>
</dbReference>
<sequence>MLQLVFFTLFTSGFIESQGRKVFCESSELKISYSFCDSVAHVFLVTIVPCSFSQRNWKGTVFWIPRSDIIFMKVRIELWYNTAKVLDSKHIVCHGFDDDFSFCGTLKGETVNTTFHMSGVRTTFLKGLYTIIIRGFSDHSEKNLLFCVNFNLLMKTDG</sequence>
<dbReference type="GO" id="GO:0046696">
    <property type="term" value="C:lipopolysaccharide receptor complex"/>
    <property type="evidence" value="ECO:0007669"/>
    <property type="project" value="TreeGrafter"/>
</dbReference>
<dbReference type="CTD" id="23643"/>
<dbReference type="GO" id="GO:0031666">
    <property type="term" value="P:positive regulation of lipopolysaccharide-mediated signaling pathway"/>
    <property type="evidence" value="ECO:0007669"/>
    <property type="project" value="TreeGrafter"/>
</dbReference>
<dbReference type="GO" id="GO:0001530">
    <property type="term" value="F:lipopolysaccharide binding"/>
    <property type="evidence" value="ECO:0007669"/>
    <property type="project" value="InterPro"/>
</dbReference>
<dbReference type="InterPro" id="IPR039217">
    <property type="entry name" value="LY96"/>
</dbReference>
<dbReference type="GO" id="GO:0035662">
    <property type="term" value="F:Toll-like receptor 4 binding"/>
    <property type="evidence" value="ECO:0007669"/>
    <property type="project" value="InterPro"/>
</dbReference>
<gene>
    <name evidence="3" type="primary">LY96</name>
</gene>
<evidence type="ECO:0000259" key="2">
    <source>
        <dbReference type="SMART" id="SM00737"/>
    </source>
</evidence>
<feature type="chain" id="PRO_5002279657" evidence="1">
    <location>
        <begin position="20"/>
        <end position="158"/>
    </location>
</feature>
<accession>A0A0D4L5K3</accession>
<name>A0A0D4L5K3_PELSI</name>
<dbReference type="OrthoDB" id="9907947at2759"/>
<dbReference type="PANTHER" id="PTHR15218:SF0">
    <property type="entry name" value="LYMPHOCYTE ANTIGEN 96"/>
    <property type="match status" value="1"/>
</dbReference>